<gene>
    <name evidence="1" type="ORF">M9458_013159</name>
</gene>
<dbReference type="AlphaFoldDB" id="A0ABD0QW90"/>
<evidence type="ECO:0000313" key="2">
    <source>
        <dbReference type="Proteomes" id="UP001529510"/>
    </source>
</evidence>
<protein>
    <submittedName>
        <fullName evidence="1">Uncharacterized protein</fullName>
    </submittedName>
</protein>
<reference evidence="1 2" key="1">
    <citation type="submission" date="2024-05" db="EMBL/GenBank/DDBJ databases">
        <title>Genome sequencing and assembly of Indian major carp, Cirrhinus mrigala (Hamilton, 1822).</title>
        <authorList>
            <person name="Mohindra V."/>
            <person name="Chowdhury L.M."/>
            <person name="Lal K."/>
            <person name="Jena J.K."/>
        </authorList>
    </citation>
    <scope>NUCLEOTIDE SEQUENCE [LARGE SCALE GENOMIC DNA]</scope>
    <source>
        <strain evidence="1">CM1030</strain>
        <tissue evidence="1">Blood</tissue>
    </source>
</reference>
<proteinExistence type="predicted"/>
<accession>A0ABD0QW90</accession>
<feature type="non-terminal residue" evidence="1">
    <location>
        <position position="1"/>
    </location>
</feature>
<dbReference type="Proteomes" id="UP001529510">
    <property type="component" value="Unassembled WGS sequence"/>
</dbReference>
<dbReference type="EMBL" id="JAMKFB020000006">
    <property type="protein sequence ID" value="KAL0190461.1"/>
    <property type="molecule type" value="Genomic_DNA"/>
</dbReference>
<sequence length="53" mass="5967">VQMGVPGEKAYYPSEEFLGLYAALASQYGFAPDNLLLAKHLPDKHTWMPISNW</sequence>
<evidence type="ECO:0000313" key="1">
    <source>
        <dbReference type="EMBL" id="KAL0190461.1"/>
    </source>
</evidence>
<name>A0ABD0QW90_CIRMR</name>
<comment type="caution">
    <text evidence="1">The sequence shown here is derived from an EMBL/GenBank/DDBJ whole genome shotgun (WGS) entry which is preliminary data.</text>
</comment>
<organism evidence="1 2">
    <name type="scientific">Cirrhinus mrigala</name>
    <name type="common">Mrigala</name>
    <dbReference type="NCBI Taxonomy" id="683832"/>
    <lineage>
        <taxon>Eukaryota</taxon>
        <taxon>Metazoa</taxon>
        <taxon>Chordata</taxon>
        <taxon>Craniata</taxon>
        <taxon>Vertebrata</taxon>
        <taxon>Euteleostomi</taxon>
        <taxon>Actinopterygii</taxon>
        <taxon>Neopterygii</taxon>
        <taxon>Teleostei</taxon>
        <taxon>Ostariophysi</taxon>
        <taxon>Cypriniformes</taxon>
        <taxon>Cyprinidae</taxon>
        <taxon>Labeoninae</taxon>
        <taxon>Labeonini</taxon>
        <taxon>Cirrhinus</taxon>
    </lineage>
</organism>
<feature type="non-terminal residue" evidence="1">
    <location>
        <position position="53"/>
    </location>
</feature>
<keyword evidence="2" id="KW-1185">Reference proteome</keyword>